<proteinExistence type="predicted"/>
<dbReference type="SMART" id="SM00228">
    <property type="entry name" value="PDZ"/>
    <property type="match status" value="1"/>
</dbReference>
<feature type="transmembrane region" description="Helical" evidence="5">
    <location>
        <begin position="113"/>
        <end position="132"/>
    </location>
</feature>
<dbReference type="AlphaFoldDB" id="A0A7W5ATH6"/>
<feature type="domain" description="PDZ" evidence="6">
    <location>
        <begin position="422"/>
        <end position="504"/>
    </location>
</feature>
<comment type="caution">
    <text evidence="7">The sequence shown here is derived from an EMBL/GenBank/DDBJ whole genome shotgun (WGS) entry which is preliminary data.</text>
</comment>
<feature type="compositionally biased region" description="Basic and acidic residues" evidence="4">
    <location>
        <begin position="1"/>
        <end position="13"/>
    </location>
</feature>
<dbReference type="CDD" id="cd06779">
    <property type="entry name" value="cpPDZ_Deg_HtrA-like"/>
    <property type="match status" value="1"/>
</dbReference>
<evidence type="ECO:0000256" key="3">
    <source>
        <dbReference type="ARBA" id="ARBA00022825"/>
    </source>
</evidence>
<keyword evidence="5" id="KW-1133">Transmembrane helix</keyword>
<dbReference type="Pfam" id="PF13180">
    <property type="entry name" value="PDZ_2"/>
    <property type="match status" value="1"/>
</dbReference>
<protein>
    <submittedName>
        <fullName evidence="7">S1-C subfamily serine protease</fullName>
    </submittedName>
</protein>
<dbReference type="SUPFAM" id="SSF50494">
    <property type="entry name" value="Trypsin-like serine proteases"/>
    <property type="match status" value="1"/>
</dbReference>
<dbReference type="SUPFAM" id="SSF50156">
    <property type="entry name" value="PDZ domain-like"/>
    <property type="match status" value="1"/>
</dbReference>
<organism evidence="7 8">
    <name type="scientific">Paenibacillus phyllosphaerae</name>
    <dbReference type="NCBI Taxonomy" id="274593"/>
    <lineage>
        <taxon>Bacteria</taxon>
        <taxon>Bacillati</taxon>
        <taxon>Bacillota</taxon>
        <taxon>Bacilli</taxon>
        <taxon>Bacillales</taxon>
        <taxon>Paenibacillaceae</taxon>
        <taxon>Paenibacillus</taxon>
    </lineage>
</organism>
<evidence type="ECO:0000256" key="5">
    <source>
        <dbReference type="SAM" id="Phobius"/>
    </source>
</evidence>
<name>A0A7W5ATH6_9BACL</name>
<dbReference type="PANTHER" id="PTHR43343:SF3">
    <property type="entry name" value="PROTEASE DO-LIKE 8, CHLOROPLASTIC"/>
    <property type="match status" value="1"/>
</dbReference>
<dbReference type="Gene3D" id="2.40.10.120">
    <property type="match status" value="1"/>
</dbReference>
<keyword evidence="3" id="KW-0720">Serine protease</keyword>
<keyword evidence="1 7" id="KW-0645">Protease</keyword>
<dbReference type="Gene3D" id="2.30.42.10">
    <property type="match status" value="1"/>
</dbReference>
<gene>
    <name evidence="7" type="ORF">FHS18_000395</name>
</gene>
<dbReference type="GO" id="GO:0006508">
    <property type="term" value="P:proteolysis"/>
    <property type="evidence" value="ECO:0007669"/>
    <property type="project" value="UniProtKB-KW"/>
</dbReference>
<evidence type="ECO:0000313" key="8">
    <source>
        <dbReference type="Proteomes" id="UP000570361"/>
    </source>
</evidence>
<dbReference type="InterPro" id="IPR001940">
    <property type="entry name" value="Peptidase_S1C"/>
</dbReference>
<sequence>MEDNKKSPYDDFFNHNNDNQEGGDEPSESKVEQEEKPSYYYSYGPYKSTADDAKEPVAQPSNTQANQHQSQPIPESQVEMTPPTQIRPFAPTQQAQGRSGWQVKEKRRTSFKAMFASFMVGVVAVGGLMVYADQSNLFSGNQALSSSAATTSVSTAASTSTSNAGVTNAADVVRPNNIAQIFESASPAVVKIETYERQQSSSSMMNDSFFRQFFGDQFGDQGGSQGQTDSGSNSGELTLSGMGTGFFFESDGYILTNQHVVGDAEQIKVTVQGYDEPLVATKLGASYDLDLAVLKVEGTGFPTLKIGSSDSINIGDWVVAIGNPYGFDHTVTVGVLSAKERPISISDTEGDRNYEHLLQTDASINPGNSGGPLLNLQGEVVGINTAVSSEAQGIGFAIPTSTIMENIEALKANQEIPKKPSPFIGATLSDISDSIQQELGLESKEGSVVANILYKSPAYLADLRQYDVITGIGGTAYKTKEELIAEIQKKAVGDKVVLNVIRNGQKMDVTVEVGNKNDFTQATQQTQQ</sequence>
<dbReference type="InterPro" id="IPR051201">
    <property type="entry name" value="Chloro_Bact_Ser_Proteases"/>
</dbReference>
<keyword evidence="5" id="KW-0472">Membrane</keyword>
<evidence type="ECO:0000256" key="2">
    <source>
        <dbReference type="ARBA" id="ARBA00022801"/>
    </source>
</evidence>
<keyword evidence="5" id="KW-0812">Transmembrane</keyword>
<dbReference type="InterPro" id="IPR036034">
    <property type="entry name" value="PDZ_sf"/>
</dbReference>
<evidence type="ECO:0000256" key="1">
    <source>
        <dbReference type="ARBA" id="ARBA00022670"/>
    </source>
</evidence>
<accession>A0A7W5ATH6</accession>
<dbReference type="InterPro" id="IPR001478">
    <property type="entry name" value="PDZ"/>
</dbReference>
<dbReference type="InterPro" id="IPR009003">
    <property type="entry name" value="Peptidase_S1_PA"/>
</dbReference>
<dbReference type="Pfam" id="PF13365">
    <property type="entry name" value="Trypsin_2"/>
    <property type="match status" value="1"/>
</dbReference>
<feature type="compositionally biased region" description="Basic and acidic residues" evidence="4">
    <location>
        <begin position="27"/>
        <end position="37"/>
    </location>
</feature>
<evidence type="ECO:0000313" key="7">
    <source>
        <dbReference type="EMBL" id="MBB3108367.1"/>
    </source>
</evidence>
<reference evidence="7 8" key="1">
    <citation type="submission" date="2020-08" db="EMBL/GenBank/DDBJ databases">
        <title>Genomic Encyclopedia of Type Strains, Phase III (KMG-III): the genomes of soil and plant-associated and newly described type strains.</title>
        <authorList>
            <person name="Whitman W."/>
        </authorList>
    </citation>
    <scope>NUCLEOTIDE SEQUENCE [LARGE SCALE GENOMIC DNA]</scope>
    <source>
        <strain evidence="7 8">CECT 5862</strain>
    </source>
</reference>
<evidence type="ECO:0000256" key="4">
    <source>
        <dbReference type="SAM" id="MobiDB-lite"/>
    </source>
</evidence>
<feature type="compositionally biased region" description="Polar residues" evidence="4">
    <location>
        <begin position="59"/>
        <end position="84"/>
    </location>
</feature>
<dbReference type="RefSeq" id="WP_183596337.1">
    <property type="nucleotide sequence ID" value="NZ_JACHXK010000001.1"/>
</dbReference>
<dbReference type="GO" id="GO:0004252">
    <property type="term" value="F:serine-type endopeptidase activity"/>
    <property type="evidence" value="ECO:0007669"/>
    <property type="project" value="InterPro"/>
</dbReference>
<keyword evidence="2" id="KW-0378">Hydrolase</keyword>
<dbReference type="PRINTS" id="PR00834">
    <property type="entry name" value="PROTEASES2C"/>
</dbReference>
<feature type="region of interest" description="Disordered" evidence="4">
    <location>
        <begin position="1"/>
        <end position="104"/>
    </location>
</feature>
<evidence type="ECO:0000259" key="6">
    <source>
        <dbReference type="SMART" id="SM00228"/>
    </source>
</evidence>
<feature type="compositionally biased region" description="Low complexity" evidence="4">
    <location>
        <begin position="38"/>
        <end position="48"/>
    </location>
</feature>
<dbReference type="PANTHER" id="PTHR43343">
    <property type="entry name" value="PEPTIDASE S12"/>
    <property type="match status" value="1"/>
</dbReference>
<dbReference type="EMBL" id="JACHXK010000001">
    <property type="protein sequence ID" value="MBB3108367.1"/>
    <property type="molecule type" value="Genomic_DNA"/>
</dbReference>
<keyword evidence="8" id="KW-1185">Reference proteome</keyword>
<dbReference type="Proteomes" id="UP000570361">
    <property type="component" value="Unassembled WGS sequence"/>
</dbReference>